<dbReference type="PANTHER" id="PTHR35794">
    <property type="entry name" value="CELL DIVISION PROTEIN DIVIVA"/>
    <property type="match status" value="1"/>
</dbReference>
<sequence length="278" mass="32154">MKITPLEIRQKSFEKAFRGINKEEVHAFLLSLSHEWERLLDEKKGLSTQVEKLEKEVQKLREVENTLFKTLKTAEDTGASVVDQANKMAELHMRETQINAEALMNDAKNKARAMIDRAEDQAKEIINEMTNEVKELEEDYRIIENQRDNVISQLRVLSGDMMNKVEKIKHQESGIETHLKKVKRMLRETSERVEHKAESINFDSEEFAKPTPVVVPKAKLEVATDEFGISENDKRQVKKNYIMDSNPISREPATKPKALSVEKKVSNKDLSFFDQLED</sequence>
<evidence type="ECO:0000256" key="4">
    <source>
        <dbReference type="ARBA" id="ARBA00022618"/>
    </source>
</evidence>
<comment type="subcellular location">
    <subcellularLocation>
        <location evidence="1">Cytoplasm</location>
    </subcellularLocation>
</comment>
<dbReference type="PANTHER" id="PTHR35794:SF2">
    <property type="entry name" value="CELL DIVISION PROTEIN DIVIVA"/>
    <property type="match status" value="1"/>
</dbReference>
<evidence type="ECO:0000256" key="1">
    <source>
        <dbReference type="ARBA" id="ARBA00004496"/>
    </source>
</evidence>
<evidence type="ECO:0000313" key="10">
    <source>
        <dbReference type="Proteomes" id="UP001065174"/>
    </source>
</evidence>
<protein>
    <submittedName>
        <fullName evidence="9">DivIVA domain-containing protein</fullName>
    </submittedName>
</protein>
<keyword evidence="4" id="KW-0132">Cell division</keyword>
<proteinExistence type="inferred from homology"/>
<dbReference type="Pfam" id="PF05103">
    <property type="entry name" value="DivIVA"/>
    <property type="match status" value="1"/>
</dbReference>
<keyword evidence="10" id="KW-1185">Reference proteome</keyword>
<reference evidence="9" key="1">
    <citation type="submission" date="2022-09" db="EMBL/GenBank/DDBJ databases">
        <title>Comparative genomics and taxonomic characterization of three novel marine species of genus Reichenbachiella exhibiting antioxidant and polysaccharide degradation activities.</title>
        <authorList>
            <person name="Muhammad N."/>
            <person name="Lee Y.-J."/>
            <person name="Ko J."/>
            <person name="Kim S.-G."/>
        </authorList>
    </citation>
    <scope>NUCLEOTIDE SEQUENCE</scope>
    <source>
        <strain evidence="9">BKB1-1</strain>
    </source>
</reference>
<dbReference type="NCBIfam" id="TIGR03544">
    <property type="entry name" value="DivI1A_domain"/>
    <property type="match status" value="1"/>
</dbReference>
<evidence type="ECO:0000256" key="6">
    <source>
        <dbReference type="ARBA" id="ARBA00023306"/>
    </source>
</evidence>
<gene>
    <name evidence="9" type="ORF">N6H18_09895</name>
</gene>
<dbReference type="InterPro" id="IPR019933">
    <property type="entry name" value="DivIVA_domain"/>
</dbReference>
<keyword evidence="6" id="KW-0131">Cell cycle</keyword>
<comment type="similarity">
    <text evidence="2">Belongs to the DivIVA family.</text>
</comment>
<evidence type="ECO:0000256" key="5">
    <source>
        <dbReference type="ARBA" id="ARBA00023054"/>
    </source>
</evidence>
<feature type="region of interest" description="Disordered" evidence="8">
    <location>
        <begin position="238"/>
        <end position="261"/>
    </location>
</feature>
<dbReference type="InterPro" id="IPR007793">
    <property type="entry name" value="DivIVA_fam"/>
</dbReference>
<evidence type="ECO:0000313" key="9">
    <source>
        <dbReference type="EMBL" id="UXP30666.1"/>
    </source>
</evidence>
<feature type="coiled-coil region" evidence="7">
    <location>
        <begin position="36"/>
        <end position="70"/>
    </location>
</feature>
<keyword evidence="3" id="KW-0963">Cytoplasm</keyword>
<dbReference type="Gene3D" id="6.10.250.660">
    <property type="match status" value="1"/>
</dbReference>
<accession>A0ABY6CJG8</accession>
<feature type="coiled-coil region" evidence="7">
    <location>
        <begin position="104"/>
        <end position="153"/>
    </location>
</feature>
<evidence type="ECO:0000256" key="2">
    <source>
        <dbReference type="ARBA" id="ARBA00009008"/>
    </source>
</evidence>
<organism evidence="9 10">
    <name type="scientific">Reichenbachiella agarivorans</name>
    <dbReference type="NCBI Taxonomy" id="2979464"/>
    <lineage>
        <taxon>Bacteria</taxon>
        <taxon>Pseudomonadati</taxon>
        <taxon>Bacteroidota</taxon>
        <taxon>Cytophagia</taxon>
        <taxon>Cytophagales</taxon>
        <taxon>Reichenbachiellaceae</taxon>
        <taxon>Reichenbachiella</taxon>
    </lineage>
</organism>
<dbReference type="RefSeq" id="WP_262308112.1">
    <property type="nucleotide sequence ID" value="NZ_CP106679.1"/>
</dbReference>
<name>A0ABY6CJG8_9BACT</name>
<keyword evidence="5 7" id="KW-0175">Coiled coil</keyword>
<evidence type="ECO:0000256" key="3">
    <source>
        <dbReference type="ARBA" id="ARBA00022490"/>
    </source>
</evidence>
<dbReference type="Proteomes" id="UP001065174">
    <property type="component" value="Chromosome"/>
</dbReference>
<evidence type="ECO:0000256" key="8">
    <source>
        <dbReference type="SAM" id="MobiDB-lite"/>
    </source>
</evidence>
<dbReference type="EMBL" id="CP106679">
    <property type="protein sequence ID" value="UXP30666.1"/>
    <property type="molecule type" value="Genomic_DNA"/>
</dbReference>
<evidence type="ECO:0000256" key="7">
    <source>
        <dbReference type="SAM" id="Coils"/>
    </source>
</evidence>